<keyword evidence="3" id="KW-1185">Reference proteome</keyword>
<protein>
    <recommendedName>
        <fullName evidence="4">UPAR/Ly6 domain-containing protein</fullName>
    </recommendedName>
</protein>
<gene>
    <name evidence="2" type="ORF">pdam_00016952</name>
</gene>
<evidence type="ECO:0008006" key="4">
    <source>
        <dbReference type="Google" id="ProtNLM"/>
    </source>
</evidence>
<evidence type="ECO:0000256" key="1">
    <source>
        <dbReference type="SAM" id="SignalP"/>
    </source>
</evidence>
<evidence type="ECO:0000313" key="2">
    <source>
        <dbReference type="EMBL" id="RMX43669.1"/>
    </source>
</evidence>
<organism evidence="2 3">
    <name type="scientific">Pocillopora damicornis</name>
    <name type="common">Cauliflower coral</name>
    <name type="synonym">Millepora damicornis</name>
    <dbReference type="NCBI Taxonomy" id="46731"/>
    <lineage>
        <taxon>Eukaryota</taxon>
        <taxon>Metazoa</taxon>
        <taxon>Cnidaria</taxon>
        <taxon>Anthozoa</taxon>
        <taxon>Hexacorallia</taxon>
        <taxon>Scleractinia</taxon>
        <taxon>Astrocoeniina</taxon>
        <taxon>Pocilloporidae</taxon>
        <taxon>Pocillopora</taxon>
    </lineage>
</organism>
<feature type="signal peptide" evidence="1">
    <location>
        <begin position="1"/>
        <end position="20"/>
    </location>
</feature>
<comment type="caution">
    <text evidence="2">The sequence shown here is derived from an EMBL/GenBank/DDBJ whole genome shotgun (WGS) entry which is preliminary data.</text>
</comment>
<dbReference type="Proteomes" id="UP000275408">
    <property type="component" value="Unassembled WGS sequence"/>
</dbReference>
<name>A0A3M6TQQ6_POCDA</name>
<proteinExistence type="predicted"/>
<dbReference type="AlphaFoldDB" id="A0A3M6TQQ6"/>
<sequence length="183" mass="20518">MEKFYFILIALGATICTAYSFKCSICASKRVGDSYSIDQCKKDQTEVDCPTNYTCSKMHDKMEDNNEVETRGCLQKMECDHMKNLSTNDDMKKIMKIKECAVACCVSDKDTPCNSGFAASGHLMMSMNVSTFVDSIVIAKSISQMMDLKNAFLKSNQDSGMEVRAYDNDCRDLCQKTVAIEEK</sequence>
<reference evidence="2 3" key="1">
    <citation type="journal article" date="2018" name="Sci. Rep.">
        <title>Comparative analysis of the Pocillopora damicornis genome highlights role of immune system in coral evolution.</title>
        <authorList>
            <person name="Cunning R."/>
            <person name="Bay R.A."/>
            <person name="Gillette P."/>
            <person name="Baker A.C."/>
            <person name="Traylor-Knowles N."/>
        </authorList>
    </citation>
    <scope>NUCLEOTIDE SEQUENCE [LARGE SCALE GENOMIC DNA]</scope>
    <source>
        <strain evidence="2">RSMAS</strain>
        <tissue evidence="2">Whole animal</tissue>
    </source>
</reference>
<dbReference type="EMBL" id="RCHS01003154">
    <property type="protein sequence ID" value="RMX43669.1"/>
    <property type="molecule type" value="Genomic_DNA"/>
</dbReference>
<feature type="chain" id="PRO_5018327298" description="UPAR/Ly6 domain-containing protein" evidence="1">
    <location>
        <begin position="21"/>
        <end position="183"/>
    </location>
</feature>
<evidence type="ECO:0000313" key="3">
    <source>
        <dbReference type="Proteomes" id="UP000275408"/>
    </source>
</evidence>
<keyword evidence="1" id="KW-0732">Signal</keyword>
<accession>A0A3M6TQQ6</accession>